<gene>
    <name evidence="3" type="ORF">HF577_18935</name>
</gene>
<dbReference type="PANTHER" id="PTHR43546:SF9">
    <property type="entry name" value="L-ASCORBATE-6-PHOSPHATE LACTONASE ULAG-RELATED"/>
    <property type="match status" value="1"/>
</dbReference>
<dbReference type="EMBL" id="JAAXKY010000060">
    <property type="protein sequence ID" value="NMH79156.1"/>
    <property type="molecule type" value="Genomic_DNA"/>
</dbReference>
<organism evidence="3 4">
    <name type="scientific">Pseudonocardia xinjiangensis</name>
    <dbReference type="NCBI Taxonomy" id="75289"/>
    <lineage>
        <taxon>Bacteria</taxon>
        <taxon>Bacillati</taxon>
        <taxon>Actinomycetota</taxon>
        <taxon>Actinomycetes</taxon>
        <taxon>Pseudonocardiales</taxon>
        <taxon>Pseudonocardiaceae</taxon>
        <taxon>Pseudonocardia</taxon>
    </lineage>
</organism>
<dbReference type="InterPro" id="IPR050114">
    <property type="entry name" value="UPF0173_UPF0282_UlaG_hydrolase"/>
</dbReference>
<sequence>MTAVRITHIGGPTALIEVGGWRLLTDPTFDAPGRRYAFGWGTSSRKLVGPAVAVADLGPIDAVLLTHDHHSDNLDDAGRALLPSAGTVLTTVPGAGRLGGSARGLRAWDTTHLEAPGRPTIEVTATPCRHGPPGSHAIVGEVIGFALRWDGQEHGVLWISGDTVLYDGVREVADRLEVGTALLHLGGVQFPVTGPVRYSMTAAQAVETVGLVRPRTVVPVHYEGWKHFRQGRDAVEREFAGAPEDLRGRVRWLPIGAGVEIPA</sequence>
<evidence type="ECO:0000313" key="4">
    <source>
        <dbReference type="Proteomes" id="UP001296706"/>
    </source>
</evidence>
<dbReference type="PANTHER" id="PTHR43546">
    <property type="entry name" value="UPF0173 METAL-DEPENDENT HYDROLASE MJ1163-RELATED"/>
    <property type="match status" value="1"/>
</dbReference>
<dbReference type="InterPro" id="IPR036866">
    <property type="entry name" value="RibonucZ/Hydroxyglut_hydro"/>
</dbReference>
<dbReference type="InterPro" id="IPR001279">
    <property type="entry name" value="Metallo-B-lactamas"/>
</dbReference>
<comment type="caution">
    <text evidence="3">The sequence shown here is derived from an EMBL/GenBank/DDBJ whole genome shotgun (WGS) entry which is preliminary data.</text>
</comment>
<reference evidence="3 4" key="1">
    <citation type="submission" date="2020-04" db="EMBL/GenBank/DDBJ databases">
        <authorList>
            <person name="Klaysubun C."/>
            <person name="Duangmal K."/>
            <person name="Lipun K."/>
        </authorList>
    </citation>
    <scope>NUCLEOTIDE SEQUENCE [LARGE SCALE GENOMIC DNA]</scope>
    <source>
        <strain evidence="3 4">JCM 11839</strain>
    </source>
</reference>
<name>A0ABX1RFH3_9PSEU</name>
<evidence type="ECO:0000313" key="3">
    <source>
        <dbReference type="EMBL" id="NMH79156.1"/>
    </source>
</evidence>
<keyword evidence="1" id="KW-0378">Hydrolase</keyword>
<evidence type="ECO:0000259" key="2">
    <source>
        <dbReference type="Pfam" id="PF12706"/>
    </source>
</evidence>
<accession>A0ABX1RFH3</accession>
<protein>
    <submittedName>
        <fullName evidence="3">MBL fold metallo-hydrolase</fullName>
    </submittedName>
</protein>
<proteinExistence type="predicted"/>
<dbReference type="Proteomes" id="UP001296706">
    <property type="component" value="Unassembled WGS sequence"/>
</dbReference>
<dbReference type="SUPFAM" id="SSF56281">
    <property type="entry name" value="Metallo-hydrolase/oxidoreductase"/>
    <property type="match status" value="1"/>
</dbReference>
<dbReference type="Pfam" id="PF12706">
    <property type="entry name" value="Lactamase_B_2"/>
    <property type="match status" value="1"/>
</dbReference>
<dbReference type="Gene3D" id="3.60.15.10">
    <property type="entry name" value="Ribonuclease Z/Hydroxyacylglutathione hydrolase-like"/>
    <property type="match status" value="1"/>
</dbReference>
<keyword evidence="4" id="KW-1185">Reference proteome</keyword>
<feature type="domain" description="Metallo-beta-lactamase" evidence="2">
    <location>
        <begin position="22"/>
        <end position="222"/>
    </location>
</feature>
<dbReference type="RefSeq" id="WP_169397218.1">
    <property type="nucleotide sequence ID" value="NZ_BAAAJH010000004.1"/>
</dbReference>
<evidence type="ECO:0000256" key="1">
    <source>
        <dbReference type="ARBA" id="ARBA00022801"/>
    </source>
</evidence>